<dbReference type="AlphaFoldDB" id="A0AAV9NN47"/>
<feature type="compositionally biased region" description="Basic and acidic residues" evidence="1">
    <location>
        <begin position="399"/>
        <end position="408"/>
    </location>
</feature>
<keyword evidence="2" id="KW-0472">Membrane</keyword>
<proteinExistence type="predicted"/>
<dbReference type="RefSeq" id="XP_064709762.1">
    <property type="nucleotide sequence ID" value="XM_064853363.1"/>
</dbReference>
<reference evidence="5 6" key="1">
    <citation type="submission" date="2023-08" db="EMBL/GenBank/DDBJ databases">
        <title>Black Yeasts Isolated from many extreme environments.</title>
        <authorList>
            <person name="Coleine C."/>
            <person name="Stajich J.E."/>
            <person name="Selbmann L."/>
        </authorList>
    </citation>
    <scope>NUCLEOTIDE SEQUENCE [LARGE SCALE GENOMIC DNA]</scope>
    <source>
        <strain evidence="5 6">CCFEE 5792</strain>
    </source>
</reference>
<dbReference type="InterPro" id="IPR000782">
    <property type="entry name" value="FAS1_domain"/>
</dbReference>
<evidence type="ECO:0000313" key="6">
    <source>
        <dbReference type="Proteomes" id="UP001358417"/>
    </source>
</evidence>
<feature type="compositionally biased region" description="Low complexity" evidence="1">
    <location>
        <begin position="316"/>
        <end position="348"/>
    </location>
</feature>
<keyword evidence="6" id="KW-1185">Reference proteome</keyword>
<feature type="chain" id="PRO_5043821603" description="FAS1 domain-containing protein" evidence="3">
    <location>
        <begin position="20"/>
        <end position="432"/>
    </location>
</feature>
<dbReference type="Pfam" id="PF02469">
    <property type="entry name" value="Fasciclin"/>
    <property type="match status" value="2"/>
</dbReference>
<dbReference type="SMART" id="SM00554">
    <property type="entry name" value="FAS1"/>
    <property type="match status" value="2"/>
</dbReference>
<evidence type="ECO:0000313" key="5">
    <source>
        <dbReference type="EMBL" id="KAK5059941.1"/>
    </source>
</evidence>
<evidence type="ECO:0000256" key="2">
    <source>
        <dbReference type="SAM" id="Phobius"/>
    </source>
</evidence>
<feature type="domain" description="FAS1" evidence="4">
    <location>
        <begin position="170"/>
        <end position="304"/>
    </location>
</feature>
<protein>
    <recommendedName>
        <fullName evidence="4">FAS1 domain-containing protein</fullName>
    </recommendedName>
</protein>
<keyword evidence="2" id="KW-1133">Transmembrane helix</keyword>
<keyword evidence="2" id="KW-0812">Transmembrane</keyword>
<evidence type="ECO:0000256" key="3">
    <source>
        <dbReference type="SAM" id="SignalP"/>
    </source>
</evidence>
<name>A0AAV9NN47_9EURO</name>
<feature type="transmembrane region" description="Helical" evidence="2">
    <location>
        <begin position="352"/>
        <end position="373"/>
    </location>
</feature>
<dbReference type="SUPFAM" id="SSF82153">
    <property type="entry name" value="FAS1 domain"/>
    <property type="match status" value="2"/>
</dbReference>
<dbReference type="PANTHER" id="PTHR10900">
    <property type="entry name" value="PERIOSTIN-RELATED"/>
    <property type="match status" value="1"/>
</dbReference>
<dbReference type="Proteomes" id="UP001358417">
    <property type="component" value="Unassembled WGS sequence"/>
</dbReference>
<dbReference type="InterPro" id="IPR036378">
    <property type="entry name" value="FAS1_dom_sf"/>
</dbReference>
<organism evidence="5 6">
    <name type="scientific">Exophiala bonariae</name>
    <dbReference type="NCBI Taxonomy" id="1690606"/>
    <lineage>
        <taxon>Eukaryota</taxon>
        <taxon>Fungi</taxon>
        <taxon>Dikarya</taxon>
        <taxon>Ascomycota</taxon>
        <taxon>Pezizomycotina</taxon>
        <taxon>Eurotiomycetes</taxon>
        <taxon>Chaetothyriomycetidae</taxon>
        <taxon>Chaetothyriales</taxon>
        <taxon>Herpotrichiellaceae</taxon>
        <taxon>Exophiala</taxon>
    </lineage>
</organism>
<sequence length="432" mass="46535">MLCSASFLILLFSLRHACGQNLTTQYGLSDVLPTIQGISYYTSYLESIPSAFSLLTDGNVTVLAPSNDAITNYLANKTDALNDTDVLEALLLYHTIRGPYSLVELERGVQFLPTWLTNPQFANVTGGQRIAVYPTDKGIQFEGGIKIRSNLTTPNQLFAGNSGAAVIHVIDRVLEIPIDESSTAIETGLNGVVSIQVNSPVSPEVIGALGSTPDWSCFIPNRTIIDLKTLPTDVFFDLQEYHFVNGRVYFTTDLTDGLQMQSVEGHNLTVTVASNGTRYINDAEIIYSDYITNNGVLHVLAHEASPNKTDARPDLSTPANSTTSTTPPPTTESSAAPTSSASSSSLSTGAKAGIGVGAALGVIFIIAVLTFCFRRSRNRKADPGAGPRDEKYQVAVEMPHPRGSHEVEAPGPGSHWELDSQQSHPRRVYEMS</sequence>
<accession>A0AAV9NN47</accession>
<dbReference type="GeneID" id="89977982"/>
<feature type="compositionally biased region" description="Basic and acidic residues" evidence="1">
    <location>
        <begin position="379"/>
        <end position="392"/>
    </location>
</feature>
<dbReference type="EMBL" id="JAVRRD010000004">
    <property type="protein sequence ID" value="KAK5059941.1"/>
    <property type="molecule type" value="Genomic_DNA"/>
</dbReference>
<evidence type="ECO:0000256" key="1">
    <source>
        <dbReference type="SAM" id="MobiDB-lite"/>
    </source>
</evidence>
<feature type="domain" description="FAS1" evidence="4">
    <location>
        <begin position="25"/>
        <end position="174"/>
    </location>
</feature>
<evidence type="ECO:0000259" key="4">
    <source>
        <dbReference type="PROSITE" id="PS50213"/>
    </source>
</evidence>
<gene>
    <name evidence="5" type="ORF">LTR84_009824</name>
</gene>
<feature type="region of interest" description="Disordered" evidence="1">
    <location>
        <begin position="304"/>
        <end position="348"/>
    </location>
</feature>
<dbReference type="Gene3D" id="2.30.180.10">
    <property type="entry name" value="FAS1 domain"/>
    <property type="match status" value="2"/>
</dbReference>
<feature type="signal peptide" evidence="3">
    <location>
        <begin position="1"/>
        <end position="19"/>
    </location>
</feature>
<comment type="caution">
    <text evidence="5">The sequence shown here is derived from an EMBL/GenBank/DDBJ whole genome shotgun (WGS) entry which is preliminary data.</text>
</comment>
<keyword evidence="3" id="KW-0732">Signal</keyword>
<feature type="region of interest" description="Disordered" evidence="1">
    <location>
        <begin position="378"/>
        <end position="432"/>
    </location>
</feature>
<dbReference type="InterPro" id="IPR050904">
    <property type="entry name" value="Adhesion/Biosynth-related"/>
</dbReference>
<dbReference type="PROSITE" id="PS50213">
    <property type="entry name" value="FAS1"/>
    <property type="match status" value="2"/>
</dbReference>
<dbReference type="PANTHER" id="PTHR10900:SF77">
    <property type="entry name" value="FI19380P1"/>
    <property type="match status" value="1"/>
</dbReference>